<dbReference type="GO" id="GO:0003735">
    <property type="term" value="F:structural constituent of ribosome"/>
    <property type="evidence" value="ECO:0007669"/>
    <property type="project" value="InterPro"/>
</dbReference>
<dbReference type="InterPro" id="IPR000589">
    <property type="entry name" value="Ribosomal_uS15"/>
</dbReference>
<name>A0A1E4T9F0_9ASCO</name>
<evidence type="ECO:0000256" key="3">
    <source>
        <dbReference type="ARBA" id="ARBA00023274"/>
    </source>
</evidence>
<dbReference type="PANTHER" id="PTHR23321:SF26">
    <property type="entry name" value="SMALL RIBOSOMAL SUBUNIT PROTEIN US15M"/>
    <property type="match status" value="1"/>
</dbReference>
<evidence type="ECO:0000313" key="6">
    <source>
        <dbReference type="Proteomes" id="UP000095023"/>
    </source>
</evidence>
<organism evidence="5 6">
    <name type="scientific">Tortispora caseinolytica NRRL Y-17796</name>
    <dbReference type="NCBI Taxonomy" id="767744"/>
    <lineage>
        <taxon>Eukaryota</taxon>
        <taxon>Fungi</taxon>
        <taxon>Dikarya</taxon>
        <taxon>Ascomycota</taxon>
        <taxon>Saccharomycotina</taxon>
        <taxon>Trigonopsidomycetes</taxon>
        <taxon>Trigonopsidales</taxon>
        <taxon>Trigonopsidaceae</taxon>
        <taxon>Tortispora</taxon>
    </lineage>
</organism>
<keyword evidence="6" id="KW-1185">Reference proteome</keyword>
<evidence type="ECO:0000256" key="2">
    <source>
        <dbReference type="ARBA" id="ARBA00022980"/>
    </source>
</evidence>
<evidence type="ECO:0000256" key="1">
    <source>
        <dbReference type="ARBA" id="ARBA00008434"/>
    </source>
</evidence>
<dbReference type="PANTHER" id="PTHR23321">
    <property type="entry name" value="RIBOSOMAL PROTEIN S15, BACTERIAL AND ORGANELLAR"/>
    <property type="match status" value="1"/>
</dbReference>
<dbReference type="InterPro" id="IPR009068">
    <property type="entry name" value="uS15_NS1_RNA-bd_sf"/>
</dbReference>
<comment type="similarity">
    <text evidence="1 4">Belongs to the universal ribosomal protein uS15 family.</text>
</comment>
<evidence type="ECO:0008006" key="7">
    <source>
        <dbReference type="Google" id="ProtNLM"/>
    </source>
</evidence>
<dbReference type="SUPFAM" id="SSF47060">
    <property type="entry name" value="S15/NS1 RNA-binding domain"/>
    <property type="match status" value="1"/>
</dbReference>
<dbReference type="InterPro" id="IPR005290">
    <property type="entry name" value="Ribosomal_uS15_bac-type"/>
</dbReference>
<evidence type="ECO:0000313" key="5">
    <source>
        <dbReference type="EMBL" id="ODV88382.1"/>
    </source>
</evidence>
<dbReference type="GO" id="GO:0005737">
    <property type="term" value="C:cytoplasm"/>
    <property type="evidence" value="ECO:0007669"/>
    <property type="project" value="UniProtKB-ARBA"/>
</dbReference>
<reference evidence="6" key="1">
    <citation type="submission" date="2016-02" db="EMBL/GenBank/DDBJ databases">
        <title>Comparative genomics of biotechnologically important yeasts.</title>
        <authorList>
            <consortium name="DOE Joint Genome Institute"/>
            <person name="Riley R."/>
            <person name="Haridas S."/>
            <person name="Wolfe K.H."/>
            <person name="Lopes M.R."/>
            <person name="Hittinger C.T."/>
            <person name="Goker M."/>
            <person name="Salamov A."/>
            <person name="Wisecaver J."/>
            <person name="Long T.M."/>
            <person name="Aerts A.L."/>
            <person name="Barry K."/>
            <person name="Choi C."/>
            <person name="Clum A."/>
            <person name="Coughlan A.Y."/>
            <person name="Deshpande S."/>
            <person name="Douglass A.P."/>
            <person name="Hanson S.J."/>
            <person name="Klenk H.-P."/>
            <person name="Labutti K."/>
            <person name="Lapidus A."/>
            <person name="Lindquist E."/>
            <person name="Lipzen A."/>
            <person name="Meier-Kolthoff J.P."/>
            <person name="Ohm R.A."/>
            <person name="Otillar R.P."/>
            <person name="Pangilinan J."/>
            <person name="Peng Y."/>
            <person name="Rokas A."/>
            <person name="Rosa C.A."/>
            <person name="Scheuner C."/>
            <person name="Sibirny A.A."/>
            <person name="Slot J.C."/>
            <person name="Stielow J.B."/>
            <person name="Sun H."/>
            <person name="Kurtzman C.P."/>
            <person name="Blackwell M."/>
            <person name="Jeffries T.W."/>
            <person name="Grigoriev I.V."/>
        </authorList>
    </citation>
    <scope>NUCLEOTIDE SEQUENCE [LARGE SCALE GENOMIC DNA]</scope>
    <source>
        <strain evidence="6">NRRL Y-17796</strain>
    </source>
</reference>
<proteinExistence type="inferred from homology"/>
<dbReference type="Gene3D" id="1.10.287.10">
    <property type="entry name" value="S15/NS1, RNA-binding"/>
    <property type="match status" value="1"/>
</dbReference>
<dbReference type="EMBL" id="KV453844">
    <property type="protein sequence ID" value="ODV88382.1"/>
    <property type="molecule type" value="Genomic_DNA"/>
</dbReference>
<dbReference type="GO" id="GO:0006412">
    <property type="term" value="P:translation"/>
    <property type="evidence" value="ECO:0007669"/>
    <property type="project" value="InterPro"/>
</dbReference>
<keyword evidence="3 4" id="KW-0687">Ribonucleoprotein</keyword>
<evidence type="ECO:0000256" key="4">
    <source>
        <dbReference type="RuleBase" id="RU003919"/>
    </source>
</evidence>
<dbReference type="OrthoDB" id="441444at2759"/>
<dbReference type="SMART" id="SM01387">
    <property type="entry name" value="Ribosomal_S15"/>
    <property type="match status" value="1"/>
</dbReference>
<protein>
    <recommendedName>
        <fullName evidence="7">Ribosomal protein S15</fullName>
    </recommendedName>
</protein>
<gene>
    <name evidence="5" type="ORF">CANCADRAFT_46269</name>
</gene>
<accession>A0A1E4T9F0</accession>
<sequence>MMAWICIRGGFGAQVRQFHSTLVNEAKKKRISKYQRALERVRRHMLRRQEISKKTVKIDPILAITSLEGISGKYSYGVSEEEKTRLEYGAAMANVSDIQLEDQVGEAIGSSAARSPALTLEKEELKAEAVDRILNLRNANAPQVRKALIDFAIEQFQKKEGDVGSSGVQAAVLTVRIQLQYRHYIENLKDYKAVHHLRDLVQARQRILRYYKQDDPDGYYACIERLGLTDEIVMERFEMSRKGRMQFNPEEVGRHKIRVSKRELKEQQELDSIVREAAKIKAAERKPLVSKLQRE</sequence>
<keyword evidence="2 4" id="KW-0689">Ribosomal protein</keyword>
<dbReference type="GO" id="GO:0005840">
    <property type="term" value="C:ribosome"/>
    <property type="evidence" value="ECO:0007669"/>
    <property type="project" value="UniProtKB-KW"/>
</dbReference>
<dbReference type="GO" id="GO:1990904">
    <property type="term" value="C:ribonucleoprotein complex"/>
    <property type="evidence" value="ECO:0007669"/>
    <property type="project" value="UniProtKB-KW"/>
</dbReference>
<dbReference type="Pfam" id="PF00312">
    <property type="entry name" value="Ribosomal_S15"/>
    <property type="match status" value="1"/>
</dbReference>
<dbReference type="Proteomes" id="UP000095023">
    <property type="component" value="Unassembled WGS sequence"/>
</dbReference>
<dbReference type="AlphaFoldDB" id="A0A1E4T9F0"/>